<evidence type="ECO:0000259" key="4">
    <source>
        <dbReference type="PROSITE" id="PS50109"/>
    </source>
</evidence>
<dbReference type="Gene3D" id="3.30.565.10">
    <property type="entry name" value="Histidine kinase-like ATPase, C-terminal domain"/>
    <property type="match status" value="1"/>
</dbReference>
<dbReference type="GO" id="GO:0016301">
    <property type="term" value="F:kinase activity"/>
    <property type="evidence" value="ECO:0007669"/>
    <property type="project" value="UniProtKB-KW"/>
</dbReference>
<keyword evidence="5" id="KW-0418">Kinase</keyword>
<dbReference type="EMBL" id="QEOB01000002">
    <property type="protein sequence ID" value="PVX86201.1"/>
    <property type="molecule type" value="Genomic_DNA"/>
</dbReference>
<dbReference type="InterPro" id="IPR003594">
    <property type="entry name" value="HATPase_dom"/>
</dbReference>
<reference evidence="5 6" key="1">
    <citation type="submission" date="2018-05" db="EMBL/GenBank/DDBJ databases">
        <title>Genomic Encyclopedia of Type Strains, Phase IV (KMG-V): Genome sequencing to study the core and pangenomes of soil and plant-associated prokaryotes.</title>
        <authorList>
            <person name="Whitman W."/>
        </authorList>
    </citation>
    <scope>NUCLEOTIDE SEQUENCE [LARGE SCALE GENOMIC DNA]</scope>
    <source>
        <strain evidence="5 6">SCZa-39</strain>
    </source>
</reference>
<keyword evidence="5" id="KW-0808">Transferase</keyword>
<dbReference type="SUPFAM" id="SSF47384">
    <property type="entry name" value="Homodimeric domain of signal transducing histidine kinase"/>
    <property type="match status" value="1"/>
</dbReference>
<dbReference type="Pfam" id="PF02518">
    <property type="entry name" value="HATPase_c"/>
    <property type="match status" value="1"/>
</dbReference>
<protein>
    <recommendedName>
        <fullName evidence="2">histidine kinase</fullName>
        <ecNumber evidence="2">2.7.13.3</ecNumber>
    </recommendedName>
</protein>
<name>A0ABX5KT08_9BURK</name>
<evidence type="ECO:0000256" key="3">
    <source>
        <dbReference type="ARBA" id="ARBA00022553"/>
    </source>
</evidence>
<comment type="caution">
    <text evidence="5">The sequence shown here is derived from an EMBL/GenBank/DDBJ whole genome shotgun (WGS) entry which is preliminary data.</text>
</comment>
<sequence>MASTPQNRTERTARLCAEVALFMRDHVLSRVSHDLRSPLNAIHSWAYVLERKIDNADAAAQRALGGIRTGVEQQVKLLETLVDTTRAQTRKLHIEREPFAPAALLADAVDDVRVSLGDARGVSFEVQDPTGAAMLDGDRERIGQALWLMLAFAVETSAPGASIAFAANVTVTAAQFEVKWRATPRALTDETLAHVLEPFARTQASEPQEAGRHAWVLALCQRVAEAHGGRFEAPALPGEGEDAVLVLNVPLSGV</sequence>
<dbReference type="SUPFAM" id="SSF55874">
    <property type="entry name" value="ATPase domain of HSP90 chaperone/DNA topoisomerase II/histidine kinase"/>
    <property type="match status" value="1"/>
</dbReference>
<evidence type="ECO:0000313" key="6">
    <source>
        <dbReference type="Proteomes" id="UP000245712"/>
    </source>
</evidence>
<comment type="catalytic activity">
    <reaction evidence="1">
        <text>ATP + protein L-histidine = ADP + protein N-phospho-L-histidine.</text>
        <dbReference type="EC" id="2.7.13.3"/>
    </reaction>
</comment>
<evidence type="ECO:0000256" key="2">
    <source>
        <dbReference type="ARBA" id="ARBA00012438"/>
    </source>
</evidence>
<dbReference type="Proteomes" id="UP000245712">
    <property type="component" value="Unassembled WGS sequence"/>
</dbReference>
<dbReference type="InterPro" id="IPR005467">
    <property type="entry name" value="His_kinase_dom"/>
</dbReference>
<organism evidence="5 6">
    <name type="scientific">Paraburkholderia unamae</name>
    <dbReference type="NCBI Taxonomy" id="219649"/>
    <lineage>
        <taxon>Bacteria</taxon>
        <taxon>Pseudomonadati</taxon>
        <taxon>Pseudomonadota</taxon>
        <taxon>Betaproteobacteria</taxon>
        <taxon>Burkholderiales</taxon>
        <taxon>Burkholderiaceae</taxon>
        <taxon>Paraburkholderia</taxon>
    </lineage>
</organism>
<evidence type="ECO:0000256" key="1">
    <source>
        <dbReference type="ARBA" id="ARBA00000085"/>
    </source>
</evidence>
<proteinExistence type="predicted"/>
<dbReference type="PANTHER" id="PTHR43547">
    <property type="entry name" value="TWO-COMPONENT HISTIDINE KINASE"/>
    <property type="match status" value="1"/>
</dbReference>
<dbReference type="PANTHER" id="PTHR43547:SF2">
    <property type="entry name" value="HYBRID SIGNAL TRANSDUCTION HISTIDINE KINASE C"/>
    <property type="match status" value="1"/>
</dbReference>
<dbReference type="InterPro" id="IPR036097">
    <property type="entry name" value="HisK_dim/P_sf"/>
</dbReference>
<dbReference type="Gene3D" id="1.10.287.130">
    <property type="match status" value="1"/>
</dbReference>
<dbReference type="PROSITE" id="PS50109">
    <property type="entry name" value="HIS_KIN"/>
    <property type="match status" value="1"/>
</dbReference>
<dbReference type="InterPro" id="IPR036890">
    <property type="entry name" value="HATPase_C_sf"/>
</dbReference>
<dbReference type="EC" id="2.7.13.3" evidence="2"/>
<dbReference type="SMART" id="SM00388">
    <property type="entry name" value="HisKA"/>
    <property type="match status" value="1"/>
</dbReference>
<accession>A0ABX5KT08</accession>
<dbReference type="CDD" id="cd00082">
    <property type="entry name" value="HisKA"/>
    <property type="match status" value="1"/>
</dbReference>
<dbReference type="RefSeq" id="WP_116609704.1">
    <property type="nucleotide sequence ID" value="NZ_QEOB01000002.1"/>
</dbReference>
<dbReference type="Pfam" id="PF00512">
    <property type="entry name" value="HisKA"/>
    <property type="match status" value="1"/>
</dbReference>
<keyword evidence="3" id="KW-0597">Phosphoprotein</keyword>
<feature type="domain" description="Histidine kinase" evidence="4">
    <location>
        <begin position="30"/>
        <end position="253"/>
    </location>
</feature>
<keyword evidence="6" id="KW-1185">Reference proteome</keyword>
<dbReference type="InterPro" id="IPR003661">
    <property type="entry name" value="HisK_dim/P_dom"/>
</dbReference>
<gene>
    <name evidence="5" type="ORF">C7402_10236</name>
</gene>
<evidence type="ECO:0000313" key="5">
    <source>
        <dbReference type="EMBL" id="PVX86201.1"/>
    </source>
</evidence>